<gene>
    <name evidence="2" type="ORF">GCM10010840_04920</name>
</gene>
<dbReference type="Pfam" id="PF01636">
    <property type="entry name" value="APH"/>
    <property type="match status" value="1"/>
</dbReference>
<evidence type="ECO:0000313" key="2">
    <source>
        <dbReference type="EMBL" id="GGL69933.1"/>
    </source>
</evidence>
<protein>
    <submittedName>
        <fullName evidence="2">Aminoglycoside phosphotransferase</fullName>
    </submittedName>
</protein>
<proteinExistence type="predicted"/>
<reference evidence="3" key="1">
    <citation type="journal article" date="2019" name="Int. J. Syst. Evol. Microbiol.">
        <title>The Global Catalogue of Microorganisms (GCM) 10K type strain sequencing project: providing services to taxonomists for standard genome sequencing and annotation.</title>
        <authorList>
            <consortium name="The Broad Institute Genomics Platform"/>
            <consortium name="The Broad Institute Genome Sequencing Center for Infectious Disease"/>
            <person name="Wu L."/>
            <person name="Ma J."/>
        </authorList>
    </citation>
    <scope>NUCLEOTIDE SEQUENCE [LARGE SCALE GENOMIC DNA]</scope>
    <source>
        <strain evidence="3">JCM 15442</strain>
    </source>
</reference>
<organism evidence="2 3">
    <name type="scientific">Deinococcus aerolatus</name>
    <dbReference type="NCBI Taxonomy" id="522487"/>
    <lineage>
        <taxon>Bacteria</taxon>
        <taxon>Thermotogati</taxon>
        <taxon>Deinococcota</taxon>
        <taxon>Deinococci</taxon>
        <taxon>Deinococcales</taxon>
        <taxon>Deinococcaceae</taxon>
        <taxon>Deinococcus</taxon>
    </lineage>
</organism>
<sequence length="362" mass="39379">MSRTLAEAGRSGGEVGNTPGIYPAFMASPCILLTPEALGAMLGFPVRQVSEVQTFEGHADRIVRLRLGGALPPGRPETLIAKVYGPEWYAAGLPELRFYRELLPATPGLPVPALLGACDDAAARRCVLLLEDLSGAYQPVSFPPAAAVLEQVVDALADFHAAWWNAPALQAPAWGHPDLDVTRMPQVLDAAALAVHAQAARQATASFLKRPGLTGRERRLLERVAARWPAAFRTRVELGQHTLIHGDLHLMGNVFHAADGLEVRLIDWATIKRGLGPHDLMFMLIPADAPDRLQRDTALVGRYHAGLQRAGISTYSLAQCLLDYRLSLMTNLLQATLQGSLRWFRRTAALVEVWHSAALLED</sequence>
<dbReference type="EMBL" id="BMOL01000001">
    <property type="protein sequence ID" value="GGL69933.1"/>
    <property type="molecule type" value="Genomic_DNA"/>
</dbReference>
<dbReference type="InterPro" id="IPR011009">
    <property type="entry name" value="Kinase-like_dom_sf"/>
</dbReference>
<name>A0ABQ2G1B9_9DEIO</name>
<dbReference type="InterPro" id="IPR002575">
    <property type="entry name" value="Aminoglycoside_PTrfase"/>
</dbReference>
<evidence type="ECO:0000313" key="3">
    <source>
        <dbReference type="Proteomes" id="UP000639973"/>
    </source>
</evidence>
<accession>A0ABQ2G1B9</accession>
<dbReference type="SUPFAM" id="SSF56112">
    <property type="entry name" value="Protein kinase-like (PK-like)"/>
    <property type="match status" value="1"/>
</dbReference>
<keyword evidence="3" id="KW-1185">Reference proteome</keyword>
<dbReference type="Proteomes" id="UP000639973">
    <property type="component" value="Unassembled WGS sequence"/>
</dbReference>
<feature type="domain" description="Aminoglycoside phosphotransferase" evidence="1">
    <location>
        <begin position="77"/>
        <end position="306"/>
    </location>
</feature>
<dbReference type="Gene3D" id="3.90.1200.10">
    <property type="match status" value="1"/>
</dbReference>
<evidence type="ECO:0000259" key="1">
    <source>
        <dbReference type="Pfam" id="PF01636"/>
    </source>
</evidence>
<comment type="caution">
    <text evidence="2">The sequence shown here is derived from an EMBL/GenBank/DDBJ whole genome shotgun (WGS) entry which is preliminary data.</text>
</comment>